<evidence type="ECO:0000259" key="1">
    <source>
        <dbReference type="PROSITE" id="PS51186"/>
    </source>
</evidence>
<dbReference type="SUPFAM" id="SSF55729">
    <property type="entry name" value="Acyl-CoA N-acyltransferases (Nat)"/>
    <property type="match status" value="1"/>
</dbReference>
<dbReference type="InterPro" id="IPR000182">
    <property type="entry name" value="GNAT_dom"/>
</dbReference>
<organism evidence="2 3">
    <name type="scientific">Riemerella anatipestifer</name>
    <name type="common">Moraxella anatipestifer</name>
    <dbReference type="NCBI Taxonomy" id="34085"/>
    <lineage>
        <taxon>Bacteria</taxon>
        <taxon>Pseudomonadati</taxon>
        <taxon>Bacteroidota</taxon>
        <taxon>Flavobacteriia</taxon>
        <taxon>Flavobacteriales</taxon>
        <taxon>Weeksellaceae</taxon>
        <taxon>Riemerella</taxon>
    </lineage>
</organism>
<dbReference type="RefSeq" id="WP_154469163.1">
    <property type="nucleotide sequence ID" value="NZ_CP121210.1"/>
</dbReference>
<name>A0AAP6LIQ3_RIEAN</name>
<gene>
    <name evidence="2" type="ORF">PG303_00430</name>
</gene>
<dbReference type="EMBL" id="JAQZHK010000001">
    <property type="protein sequence ID" value="MDY3511679.1"/>
    <property type="molecule type" value="Genomic_DNA"/>
</dbReference>
<feature type="domain" description="N-acetyltransferase" evidence="1">
    <location>
        <begin position="4"/>
        <end position="147"/>
    </location>
</feature>
<sequence length="173" mass="20196">MMEIQIKPVNSNNITKLQEIYRSYINTFPKNERRDEAGFGALARKDFSPIREIIRGEDSVGYIIVWDLSLCLFVEHFEIYTSFRNQNLGSQVLNYLKNKFPLVILESEPENLGELASRRLEFYQRNGFVILDKNYIQPAYSKGKVPVNLYLLGTNNSDDLSFLVKEIRDIVYK</sequence>
<accession>A0AAP6LIQ3</accession>
<reference evidence="2" key="1">
    <citation type="submission" date="2023-01" db="EMBL/GenBank/DDBJ databases">
        <title>Genome-based studies on antimicrobial resistance profiles of Riemerella anatipestifer in China, 1994 to 2021.</title>
        <authorList>
            <person name="Yang Z."/>
            <person name="Zhu D."/>
        </authorList>
    </citation>
    <scope>NUCLEOTIDE SEQUENCE</scope>
    <source>
        <strain evidence="2">RCAD1218</strain>
    </source>
</reference>
<dbReference type="GO" id="GO:0016747">
    <property type="term" value="F:acyltransferase activity, transferring groups other than amino-acyl groups"/>
    <property type="evidence" value="ECO:0007669"/>
    <property type="project" value="InterPro"/>
</dbReference>
<dbReference type="PROSITE" id="PS51186">
    <property type="entry name" value="GNAT"/>
    <property type="match status" value="1"/>
</dbReference>
<evidence type="ECO:0000313" key="2">
    <source>
        <dbReference type="EMBL" id="MDY3511679.1"/>
    </source>
</evidence>
<dbReference type="AlphaFoldDB" id="A0AAP6LIQ3"/>
<comment type="caution">
    <text evidence="2">The sequence shown here is derived from an EMBL/GenBank/DDBJ whole genome shotgun (WGS) entry which is preliminary data.</text>
</comment>
<protein>
    <submittedName>
        <fullName evidence="2">GNAT family N-acetyltransferase</fullName>
    </submittedName>
</protein>
<dbReference type="Gene3D" id="3.40.630.30">
    <property type="match status" value="1"/>
</dbReference>
<evidence type="ECO:0000313" key="3">
    <source>
        <dbReference type="Proteomes" id="UP001284033"/>
    </source>
</evidence>
<dbReference type="InterPro" id="IPR016181">
    <property type="entry name" value="Acyl_CoA_acyltransferase"/>
</dbReference>
<dbReference type="Proteomes" id="UP001284033">
    <property type="component" value="Unassembled WGS sequence"/>
</dbReference>
<proteinExistence type="predicted"/>